<keyword evidence="1" id="KW-0862">Zinc</keyword>
<dbReference type="EMBL" id="HBGY01012824">
    <property type="protein sequence ID" value="CAD9573466.1"/>
    <property type="molecule type" value="Transcribed_RNA"/>
</dbReference>
<dbReference type="InterPro" id="IPR000571">
    <property type="entry name" value="Znf_CCCH"/>
</dbReference>
<dbReference type="GO" id="GO:0008270">
    <property type="term" value="F:zinc ion binding"/>
    <property type="evidence" value="ECO:0007669"/>
    <property type="project" value="UniProtKB-KW"/>
</dbReference>
<sequence length="209" mass="22941">MGRGSNYVNNNRGVALQAPKKKGKKGEIRMIACQYGAGCIRPGCIYSHPSTKSGTAVQSMEPCMAFLAGTCAFSAKGCKKRHPSKEEAQRLISKYQQTRCRFGDQCRTNGCLYLHPRDEGDPYSMPLLLQQDHSLPLAQAAMDTNNNYSGGAAANWGYNEYYTASYSAPAEALANTNSLFQSDPHLEEMRIEGKNVNAREFVPGSWKAP</sequence>
<dbReference type="Gene3D" id="4.10.1000.40">
    <property type="match status" value="1"/>
</dbReference>
<reference evidence="4" key="1">
    <citation type="submission" date="2021-01" db="EMBL/GenBank/DDBJ databases">
        <authorList>
            <person name="Corre E."/>
            <person name="Pelletier E."/>
            <person name="Niang G."/>
            <person name="Scheremetjew M."/>
            <person name="Finn R."/>
            <person name="Kale V."/>
            <person name="Holt S."/>
            <person name="Cochrane G."/>
            <person name="Meng A."/>
            <person name="Brown T."/>
            <person name="Cohen L."/>
        </authorList>
    </citation>
    <scope>NUCLEOTIDE SEQUENCE</scope>
    <source>
        <strain evidence="4">B650</strain>
    </source>
</reference>
<dbReference type="AlphaFoldDB" id="A0A6U2NF23"/>
<name>A0A6U2NF23_9STRA</name>
<keyword evidence="1" id="KW-0863">Zinc-finger</keyword>
<accession>A0A6U2NF23</accession>
<evidence type="ECO:0000313" key="4">
    <source>
        <dbReference type="EMBL" id="CAD9573467.1"/>
    </source>
</evidence>
<dbReference type="PROSITE" id="PS50103">
    <property type="entry name" value="ZF_C3H1"/>
    <property type="match status" value="1"/>
</dbReference>
<feature type="zinc finger region" description="C3H1-type" evidence="1">
    <location>
        <begin position="58"/>
        <end position="85"/>
    </location>
</feature>
<evidence type="ECO:0000313" key="3">
    <source>
        <dbReference type="EMBL" id="CAD9573466.1"/>
    </source>
</evidence>
<feature type="domain" description="C3H1-type" evidence="2">
    <location>
        <begin position="58"/>
        <end position="85"/>
    </location>
</feature>
<proteinExistence type="predicted"/>
<gene>
    <name evidence="3" type="ORF">LDAN0321_LOCUS8180</name>
    <name evidence="4" type="ORF">LDAN0321_LOCUS8181</name>
</gene>
<evidence type="ECO:0000259" key="2">
    <source>
        <dbReference type="PROSITE" id="PS50103"/>
    </source>
</evidence>
<evidence type="ECO:0000256" key="1">
    <source>
        <dbReference type="PROSITE-ProRule" id="PRU00723"/>
    </source>
</evidence>
<protein>
    <recommendedName>
        <fullName evidence="2">C3H1-type domain-containing protein</fullName>
    </recommendedName>
</protein>
<keyword evidence="1" id="KW-0479">Metal-binding</keyword>
<organism evidence="4">
    <name type="scientific">Leptocylindrus danicus</name>
    <dbReference type="NCBI Taxonomy" id="163516"/>
    <lineage>
        <taxon>Eukaryota</taxon>
        <taxon>Sar</taxon>
        <taxon>Stramenopiles</taxon>
        <taxon>Ochrophyta</taxon>
        <taxon>Bacillariophyta</taxon>
        <taxon>Coscinodiscophyceae</taxon>
        <taxon>Chaetocerotophycidae</taxon>
        <taxon>Leptocylindrales</taxon>
        <taxon>Leptocylindraceae</taxon>
        <taxon>Leptocylindrus</taxon>
    </lineage>
</organism>
<dbReference type="EMBL" id="HBGY01012825">
    <property type="protein sequence ID" value="CAD9573467.1"/>
    <property type="molecule type" value="Transcribed_RNA"/>
</dbReference>